<evidence type="ECO:0000313" key="1">
    <source>
        <dbReference type="EMBL" id="OLS64320.1"/>
    </source>
</evidence>
<comment type="caution">
    <text evidence="1">The sequence shown here is derived from an EMBL/GenBank/DDBJ whole genome shotgun (WGS) entry which is preliminary data.</text>
</comment>
<organism evidence="1 2">
    <name type="scientific">Pseudomonas putida</name>
    <name type="common">Arthrobacter siderocapsulatus</name>
    <dbReference type="NCBI Taxonomy" id="303"/>
    <lineage>
        <taxon>Bacteria</taxon>
        <taxon>Pseudomonadati</taxon>
        <taxon>Pseudomonadota</taxon>
        <taxon>Gammaproteobacteria</taxon>
        <taxon>Pseudomonadales</taxon>
        <taxon>Pseudomonadaceae</taxon>
        <taxon>Pseudomonas</taxon>
    </lineage>
</organism>
<evidence type="ECO:0000313" key="2">
    <source>
        <dbReference type="Proteomes" id="UP000186736"/>
    </source>
</evidence>
<dbReference type="RefSeq" id="WP_075801940.1">
    <property type="nucleotide sequence ID" value="NZ_MKZO01000007.1"/>
</dbReference>
<dbReference type="Proteomes" id="UP000186736">
    <property type="component" value="Unassembled WGS sequence"/>
</dbReference>
<accession>A0A1Q9RA59</accession>
<gene>
    <name evidence="1" type="ORF">PSEMO_08650</name>
</gene>
<sequence length="308" mass="34500">MSLKDFQQTTALGPDALFLLEGVTFDTSPGGRHRPKQIVINALPLSKVPVAMRKMGWHTSAALMQRWFDTPGWEMPEQWKSEQGQPVATDLPTTRCDETIVKMSWAMGFERCQAAVSRAESALTTPNAINRLKSLLEQAGWKKSGVVTLGSPDFSAREIDASSQVNYAVLGTLSDTLDDMYGALGIATLKVGVAGKTFSKIDSETQRVRNYFQTEHIGFYIRDHYDFNGIQFLGIWTEDRVLTKPEMMRAAVPSGQSIYNWATDEFALIRNNDFRKYREKTGMGGDYVIYSDVLWKKSNMVIDLGDAL</sequence>
<proteinExistence type="predicted"/>
<dbReference type="OrthoDB" id="6986732at2"/>
<reference evidence="1 2" key="1">
    <citation type="submission" date="2016-10" db="EMBL/GenBank/DDBJ databases">
        <title>Genome Sequence of Pseudomonas putida GM4FR.</title>
        <authorList>
            <person name="Poehlein A."/>
            <person name="Wemheuer F."/>
            <person name="Hollensteiner J."/>
            <person name="Wemheuer B."/>
        </authorList>
    </citation>
    <scope>NUCLEOTIDE SEQUENCE [LARGE SCALE GENOMIC DNA]</scope>
    <source>
        <strain evidence="1 2">GM4FR</strain>
    </source>
</reference>
<dbReference type="EMBL" id="MKZO01000007">
    <property type="protein sequence ID" value="OLS64320.1"/>
    <property type="molecule type" value="Genomic_DNA"/>
</dbReference>
<protein>
    <submittedName>
        <fullName evidence="1">Uncharacterized protein</fullName>
    </submittedName>
</protein>
<dbReference type="InterPro" id="IPR045646">
    <property type="entry name" value="DUF6402"/>
</dbReference>
<name>A0A1Q9RA59_PSEPU</name>
<dbReference type="Pfam" id="PF19940">
    <property type="entry name" value="DUF6402"/>
    <property type="match status" value="1"/>
</dbReference>
<dbReference type="AlphaFoldDB" id="A0A1Q9RA59"/>